<protein>
    <submittedName>
        <fullName evidence="2">MinD-like ATPase involved in chromosome partitioning or flagellar assembly</fullName>
    </submittedName>
</protein>
<organism evidence="2 3">
    <name type="scientific">Lentzea albidocapillata</name>
    <dbReference type="NCBI Taxonomy" id="40571"/>
    <lineage>
        <taxon>Bacteria</taxon>
        <taxon>Bacillati</taxon>
        <taxon>Actinomycetota</taxon>
        <taxon>Actinomycetes</taxon>
        <taxon>Pseudonocardiales</taxon>
        <taxon>Pseudonocardiaceae</taxon>
        <taxon>Lentzea</taxon>
    </lineage>
</organism>
<dbReference type="GO" id="GO:0005829">
    <property type="term" value="C:cytosol"/>
    <property type="evidence" value="ECO:0007669"/>
    <property type="project" value="TreeGrafter"/>
</dbReference>
<dbReference type="InterPro" id="IPR050625">
    <property type="entry name" value="ParA/MinD_ATPase"/>
</dbReference>
<accession>A0A1W2DE98</accession>
<feature type="region of interest" description="Disordered" evidence="1">
    <location>
        <begin position="343"/>
        <end position="396"/>
    </location>
</feature>
<dbReference type="Gene3D" id="3.40.50.300">
    <property type="entry name" value="P-loop containing nucleotide triphosphate hydrolases"/>
    <property type="match status" value="1"/>
</dbReference>
<dbReference type="EMBL" id="FWYC01000007">
    <property type="protein sequence ID" value="SMC95278.1"/>
    <property type="molecule type" value="Genomic_DNA"/>
</dbReference>
<dbReference type="AlphaFoldDB" id="A0A1W2DE98"/>
<evidence type="ECO:0000313" key="2">
    <source>
        <dbReference type="EMBL" id="SMC95278.1"/>
    </source>
</evidence>
<keyword evidence="2" id="KW-0966">Cell projection</keyword>
<proteinExistence type="predicted"/>
<dbReference type="GO" id="GO:0005524">
    <property type="term" value="F:ATP binding"/>
    <property type="evidence" value="ECO:0007669"/>
    <property type="project" value="TreeGrafter"/>
</dbReference>
<dbReference type="GO" id="GO:0051782">
    <property type="term" value="P:negative regulation of cell division"/>
    <property type="evidence" value="ECO:0007669"/>
    <property type="project" value="TreeGrafter"/>
</dbReference>
<reference evidence="3" key="1">
    <citation type="submission" date="2017-04" db="EMBL/GenBank/DDBJ databases">
        <authorList>
            <person name="Varghese N."/>
            <person name="Submissions S."/>
        </authorList>
    </citation>
    <scope>NUCLEOTIDE SEQUENCE [LARGE SCALE GENOMIC DNA]</scope>
    <source>
        <strain evidence="3">DSM 44073</strain>
    </source>
</reference>
<keyword evidence="2" id="KW-0282">Flagellum</keyword>
<dbReference type="Proteomes" id="UP000192840">
    <property type="component" value="Unassembled WGS sequence"/>
</dbReference>
<dbReference type="OrthoDB" id="4640801at2"/>
<dbReference type="GO" id="GO:0016887">
    <property type="term" value="F:ATP hydrolysis activity"/>
    <property type="evidence" value="ECO:0007669"/>
    <property type="project" value="TreeGrafter"/>
</dbReference>
<keyword evidence="2" id="KW-0969">Cilium</keyword>
<name>A0A1W2DE98_9PSEU</name>
<sequence>MVTGTGYNAEEPVDLHGVAPVGSAAAAPANPVNADRPGPEQLVAVQPPVTADPAMWGWRARLRKATGGLIKPGPGRDEARHRQAEVAVRQHLGGGRLAMVANPKGGAQVSTTTLMLTHTFAALRGGPVVAWDNHEARGTLAQRAEVATPDTHVWHLLGAAEQLTAVGTAGDLTHYLRSQPTRAEVLASDTDPARAQQIGPGECGRIWLLLSRYFGLTVMDTGNNVRAGNWQWAAGMADQLVVPITLEPDVAQSAAWMLDHLDTRRPDLVAGAVTVVGPATAAAPPALRRQMLAYFAARTALVVEVPFDPQLAGGRPIVHARISEASRRTWVGAAAAVADRLAAQRAPRPDQLPPWAGKSSPPAQEHHEPEQPADTATPPPGGAPAPVTELHLRKAT</sequence>
<dbReference type="PANTHER" id="PTHR43384">
    <property type="entry name" value="SEPTUM SITE-DETERMINING PROTEIN MIND HOMOLOG, CHLOROPLASTIC-RELATED"/>
    <property type="match status" value="1"/>
</dbReference>
<gene>
    <name evidence="2" type="ORF">SAMN05660733_02892</name>
</gene>
<dbReference type="STRING" id="40571.SAMN05660733_02892"/>
<dbReference type="PANTHER" id="PTHR43384:SF14">
    <property type="entry name" value="ESX-1 SECRETION-ASSOCIATED PROTEIN ESPI"/>
    <property type="match status" value="1"/>
</dbReference>
<dbReference type="RefSeq" id="WP_051769986.1">
    <property type="nucleotide sequence ID" value="NZ_FWYC01000007.1"/>
</dbReference>
<keyword evidence="3" id="KW-1185">Reference proteome</keyword>
<evidence type="ECO:0000313" key="3">
    <source>
        <dbReference type="Proteomes" id="UP000192840"/>
    </source>
</evidence>
<dbReference type="eggNOG" id="COG0455">
    <property type="taxonomic scope" value="Bacteria"/>
</dbReference>
<dbReference type="InterPro" id="IPR027417">
    <property type="entry name" value="P-loop_NTPase"/>
</dbReference>
<evidence type="ECO:0000256" key="1">
    <source>
        <dbReference type="SAM" id="MobiDB-lite"/>
    </source>
</evidence>
<dbReference type="GO" id="GO:0009898">
    <property type="term" value="C:cytoplasmic side of plasma membrane"/>
    <property type="evidence" value="ECO:0007669"/>
    <property type="project" value="TreeGrafter"/>
</dbReference>
<dbReference type="SUPFAM" id="SSF52540">
    <property type="entry name" value="P-loop containing nucleoside triphosphate hydrolases"/>
    <property type="match status" value="1"/>
</dbReference>